<dbReference type="OrthoDB" id="1453530at2"/>
<dbReference type="RefSeq" id="WP_044637470.1">
    <property type="nucleotide sequence ID" value="NZ_CP007202.1"/>
</dbReference>
<feature type="transmembrane region" description="Helical" evidence="1">
    <location>
        <begin position="87"/>
        <end position="106"/>
    </location>
</feature>
<keyword evidence="3" id="KW-1185">Reference proteome</keyword>
<proteinExistence type="predicted"/>
<dbReference type="STRING" id="1454006.AW14_03100"/>
<dbReference type="Proteomes" id="UP000032229">
    <property type="component" value="Chromosome"/>
</dbReference>
<evidence type="ECO:0000256" key="1">
    <source>
        <dbReference type="SAM" id="Phobius"/>
    </source>
</evidence>
<dbReference type="KEGG" id="sze:AW14_03100"/>
<evidence type="ECO:0000313" key="3">
    <source>
        <dbReference type="Proteomes" id="UP000032229"/>
    </source>
</evidence>
<feature type="transmembrane region" description="Helical" evidence="1">
    <location>
        <begin position="38"/>
        <end position="56"/>
    </location>
</feature>
<keyword evidence="1" id="KW-0812">Transmembrane</keyword>
<keyword evidence="1" id="KW-0472">Membrane</keyword>
<dbReference type="HOGENOM" id="CLU_1282095_0_0_10"/>
<dbReference type="AlphaFoldDB" id="A0A0C5W0H3"/>
<name>A0A0C5W0H3_9FLAO</name>
<feature type="transmembrane region" description="Helical" evidence="1">
    <location>
        <begin position="62"/>
        <end position="80"/>
    </location>
</feature>
<protein>
    <submittedName>
        <fullName evidence="2">Uncharacterized protein</fullName>
    </submittedName>
</protein>
<feature type="transmembrane region" description="Helical" evidence="1">
    <location>
        <begin position="179"/>
        <end position="203"/>
    </location>
</feature>
<feature type="transmembrane region" description="Helical" evidence="1">
    <location>
        <begin position="151"/>
        <end position="173"/>
    </location>
</feature>
<gene>
    <name evidence="2" type="ORF">AW14_03100</name>
</gene>
<sequence>MLEVLIIIRLSILAATCIVAAIYWPYYKNSTQRYFFHFLLYVLLTEIAGAFLGPLLESNQHFIFNTYTIISFSFYMNWFYKIIKMKKFMFLCFIIFIVSVLISVYFNGFNTKLLPVPITVGTIIIILNSMFFLKTYLTDNEVVNFKNSQKFWIVSSLLTFYIGFLPLQLLMFYLDTYSLNYNVILTLLFLALYGGFTISFLCLKKK</sequence>
<evidence type="ECO:0000313" key="2">
    <source>
        <dbReference type="EMBL" id="AJR04751.1"/>
    </source>
</evidence>
<organism evidence="2 3">
    <name type="scientific">Siansivirga zeaxanthinifaciens CC-SAMT-1</name>
    <dbReference type="NCBI Taxonomy" id="1454006"/>
    <lineage>
        <taxon>Bacteria</taxon>
        <taxon>Pseudomonadati</taxon>
        <taxon>Bacteroidota</taxon>
        <taxon>Flavobacteriia</taxon>
        <taxon>Flavobacteriales</taxon>
        <taxon>Flavobacteriaceae</taxon>
        <taxon>Siansivirga</taxon>
    </lineage>
</organism>
<dbReference type="EMBL" id="CP007202">
    <property type="protein sequence ID" value="AJR04751.1"/>
    <property type="molecule type" value="Genomic_DNA"/>
</dbReference>
<feature type="transmembrane region" description="Helical" evidence="1">
    <location>
        <begin position="6"/>
        <end position="26"/>
    </location>
</feature>
<reference evidence="2 3" key="1">
    <citation type="submission" date="2014-02" db="EMBL/GenBank/DDBJ databases">
        <authorList>
            <person name="Young C.-C."/>
            <person name="Hameed A."/>
            <person name="Huang H.-C."/>
            <person name="Shahina M."/>
        </authorList>
    </citation>
    <scope>NUCLEOTIDE SEQUENCE [LARGE SCALE GENOMIC DNA]</scope>
    <source>
        <strain evidence="2 3">CC-SAMT-1</strain>
    </source>
</reference>
<accession>A0A0C5W0H3</accession>
<keyword evidence="1" id="KW-1133">Transmembrane helix</keyword>
<feature type="transmembrane region" description="Helical" evidence="1">
    <location>
        <begin position="118"/>
        <end position="139"/>
    </location>
</feature>